<dbReference type="Proteomes" id="UP000014627">
    <property type="component" value="Unassembled WGS sequence"/>
</dbReference>
<gene>
    <name evidence="1" type="ORF">CP99DC5_0488</name>
</gene>
<accession>A0ABP2X3T6</accession>
<reference evidence="1 2" key="1">
    <citation type="submission" date="2013-04" db="EMBL/GenBank/DDBJ databases">
        <title>Genome sequence of Chlamydia psittaci 99DC5.</title>
        <authorList>
            <person name="Huot-Creasy H."/>
            <person name="McCracken C.L."/>
            <person name="Humphries M."/>
            <person name="Sachse K."/>
            <person name="Laroucau K."/>
            <person name="Bavoil P."/>
            <person name="Myers G.S."/>
        </authorList>
    </citation>
    <scope>NUCLEOTIDE SEQUENCE [LARGE SCALE GENOMIC DNA]</scope>
    <source>
        <strain evidence="1 2">99DC5</strain>
    </source>
</reference>
<keyword evidence="2" id="KW-1185">Reference proteome</keyword>
<protein>
    <submittedName>
        <fullName evidence="1">Uncharacterized protein</fullName>
    </submittedName>
</protein>
<evidence type="ECO:0000313" key="2">
    <source>
        <dbReference type="Proteomes" id="UP000014627"/>
    </source>
</evidence>
<organism evidence="1 2">
    <name type="scientific">Chlamydia psittaci 99DC5</name>
    <dbReference type="NCBI Taxonomy" id="1112251"/>
    <lineage>
        <taxon>Bacteria</taxon>
        <taxon>Pseudomonadati</taxon>
        <taxon>Chlamydiota</taxon>
        <taxon>Chlamydiia</taxon>
        <taxon>Chlamydiales</taxon>
        <taxon>Chlamydiaceae</taxon>
        <taxon>Chlamydia/Chlamydophila group</taxon>
        <taxon>Chlamydia</taxon>
    </lineage>
</organism>
<proteinExistence type="predicted"/>
<sequence length="390" mass="43750">MGAPVSGGGGVEPPWKDLFTDKEFSVEGEGEDLDLEERISDHVGSILDEQHAEHGIPETNASEGMNSDLQGRVQSETQEGFFRNILSRIRQAVHRLWYTKLGTPRFSKSRSFSKSYLALFNETELPEEAIKEAKAAPETTAGCCTSIRQFFLKIFEKMCFSICRKKAESSIDFCGIDPEGPEVTVALALMLRMACKWSAEKEIFYKIGNHEYSSLTALGTAPMASTVEAGVILSSFYDIMNGEQVLDPLATVRGITKLSTLPYNEKVRCKDAVETLAQADADSDYTLVLDLASRLDVLASKGYEETVIVRQILSSLRYTHTTLMAEYLDLWTSDIEHTDLGIPTINYELVSNIVEANLPALEEDYRSNPREYEQKLNDMIRNFFFSYQTK</sequence>
<dbReference type="RefSeq" id="WP_014945448.1">
    <property type="nucleotide sequence ID" value="NZ_KE356190.1"/>
</dbReference>
<evidence type="ECO:0000313" key="1">
    <source>
        <dbReference type="EMBL" id="EPJ28327.1"/>
    </source>
</evidence>
<comment type="caution">
    <text evidence="1">The sequence shown here is derived from an EMBL/GenBank/DDBJ whole genome shotgun (WGS) entry which is preliminary data.</text>
</comment>
<dbReference type="EMBL" id="ATLC01000045">
    <property type="protein sequence ID" value="EPJ28327.1"/>
    <property type="molecule type" value="Genomic_DNA"/>
</dbReference>
<name>A0ABP2X3T6_CHLPS</name>